<evidence type="ECO:0000256" key="7">
    <source>
        <dbReference type="ARBA" id="ARBA00045869"/>
    </source>
</evidence>
<feature type="domain" description="Metallo-beta-lactamase" evidence="8">
    <location>
        <begin position="27"/>
        <end position="191"/>
    </location>
</feature>
<dbReference type="OrthoDB" id="10250730at2759"/>
<evidence type="ECO:0000256" key="1">
    <source>
        <dbReference type="ARBA" id="ARBA00004514"/>
    </source>
</evidence>
<dbReference type="AlphaFoldDB" id="A0A7L2H4M6"/>
<dbReference type="InterPro" id="IPR036866">
    <property type="entry name" value="RibonucZ/Hydroxyglut_hydro"/>
</dbReference>
<reference evidence="9 10" key="1">
    <citation type="submission" date="2019-09" db="EMBL/GenBank/DDBJ databases">
        <title>Bird 10,000 Genomes (B10K) Project - Family phase.</title>
        <authorList>
            <person name="Zhang G."/>
        </authorList>
    </citation>
    <scope>NUCLEOTIDE SEQUENCE [LARGE SCALE GENOMIC DNA]</scope>
    <source>
        <strain evidence="9">B10K-DU-001-56</strain>
        <tissue evidence="9">Muscle</tissue>
    </source>
</reference>
<evidence type="ECO:0000313" key="10">
    <source>
        <dbReference type="Proteomes" id="UP000567826"/>
    </source>
</evidence>
<comment type="subunit">
    <text evidence="3">Homodimer.</text>
</comment>
<evidence type="ECO:0000256" key="2">
    <source>
        <dbReference type="ARBA" id="ARBA00006759"/>
    </source>
</evidence>
<protein>
    <recommendedName>
        <fullName evidence="4">Metallo-beta-lactamase domain-containing protein 1</fullName>
    </recommendedName>
    <alternativeName>
        <fullName evidence="5">Endoribonuclease MBLAC1</fullName>
    </alternativeName>
</protein>
<name>A0A7L2H4M6_NYCGR</name>
<dbReference type="EMBL" id="VWYG01032321">
    <property type="protein sequence ID" value="NXQ92640.1"/>
    <property type="molecule type" value="Genomic_DNA"/>
</dbReference>
<organism evidence="9 10">
    <name type="scientific">Nyctibius grandis</name>
    <name type="common">Great potoo</name>
    <dbReference type="NCBI Taxonomy" id="48427"/>
    <lineage>
        <taxon>Eukaryota</taxon>
        <taxon>Metazoa</taxon>
        <taxon>Chordata</taxon>
        <taxon>Craniata</taxon>
        <taxon>Vertebrata</taxon>
        <taxon>Euteleostomi</taxon>
        <taxon>Archelosauria</taxon>
        <taxon>Archosauria</taxon>
        <taxon>Dinosauria</taxon>
        <taxon>Saurischia</taxon>
        <taxon>Theropoda</taxon>
        <taxon>Coelurosauria</taxon>
        <taxon>Aves</taxon>
        <taxon>Neognathae</taxon>
        <taxon>Neoaves</taxon>
        <taxon>Strisores</taxon>
        <taxon>Caprimulgiformes</taxon>
        <taxon>Nyctibiidae</taxon>
        <taxon>Nyctibius</taxon>
    </lineage>
</organism>
<dbReference type="PANTHER" id="PTHR23200">
    <property type="entry name" value="METALLO-BETA-LACTAMASE DOMAIN-CONTAINING PROTEIN 1"/>
    <property type="match status" value="1"/>
</dbReference>
<comment type="caution">
    <text evidence="9">The sequence shown here is derived from an EMBL/GenBank/DDBJ whole genome shotgun (WGS) entry which is preliminary data.</text>
</comment>
<evidence type="ECO:0000259" key="8">
    <source>
        <dbReference type="SMART" id="SM00849"/>
    </source>
</evidence>
<dbReference type="GO" id="GO:0005829">
    <property type="term" value="C:cytosol"/>
    <property type="evidence" value="ECO:0007669"/>
    <property type="project" value="UniProtKB-SubCell"/>
</dbReference>
<feature type="non-terminal residue" evidence="9">
    <location>
        <position position="1"/>
    </location>
</feature>
<accession>A0A7L2H4M6</accession>
<dbReference type="Gene3D" id="3.60.15.10">
    <property type="entry name" value="Ribonuclease Z/Hydroxyacylglutathione hydrolase-like"/>
    <property type="match status" value="1"/>
</dbReference>
<evidence type="ECO:0000313" key="9">
    <source>
        <dbReference type="EMBL" id="NXQ92640.1"/>
    </source>
</evidence>
<evidence type="ECO:0000256" key="3">
    <source>
        <dbReference type="ARBA" id="ARBA00011738"/>
    </source>
</evidence>
<gene>
    <name evidence="9" type="primary">Mblac1</name>
    <name evidence="9" type="ORF">NYCGRA_R14690</name>
</gene>
<dbReference type="Proteomes" id="UP000567826">
    <property type="component" value="Unassembled WGS sequence"/>
</dbReference>
<proteinExistence type="inferred from homology"/>
<dbReference type="SMART" id="SM00849">
    <property type="entry name" value="Lactamase_B"/>
    <property type="match status" value="1"/>
</dbReference>
<dbReference type="Pfam" id="PF00753">
    <property type="entry name" value="Lactamase_B"/>
    <property type="match status" value="1"/>
</dbReference>
<dbReference type="CDD" id="cd07711">
    <property type="entry name" value="MBLAC1-like_MBL-fold"/>
    <property type="match status" value="1"/>
</dbReference>
<dbReference type="InterPro" id="IPR001279">
    <property type="entry name" value="Metallo-B-lactamas"/>
</dbReference>
<comment type="function">
    <text evidence="7">Endoribonuclease that catalyzes the hydrolysis of histone-coding pre-mRNA 3'-end. Involved in histone pre-mRNA processing during the S-phase of the cell cycle, which is required for entering/progressing through S-phase. Cleaves histone pre-mRNA at a major and a minor cleavage site after the 5'-ACCCA-3' and the 5'-ACCCACA-3' sequence, respectively, and located downstream of the stem-loop. May require the presence of the HDE element located at the histone pre-RNA 3'-end to avoid non-specific cleavage.</text>
</comment>
<comment type="subcellular location">
    <subcellularLocation>
        <location evidence="1">Cytoplasm</location>
        <location evidence="1">Cytosol</location>
    </subcellularLocation>
</comment>
<dbReference type="PANTHER" id="PTHR23200:SF48">
    <property type="entry name" value="METALLO-BETA-LACTAMASE DOMAIN-CONTAINING PROTEIN 1"/>
    <property type="match status" value="1"/>
</dbReference>
<evidence type="ECO:0000256" key="5">
    <source>
        <dbReference type="ARBA" id="ARBA00032988"/>
    </source>
</evidence>
<dbReference type="SUPFAM" id="SSF56281">
    <property type="entry name" value="Metallo-hydrolase/oxidoreductase"/>
    <property type="match status" value="1"/>
</dbReference>
<dbReference type="InterPro" id="IPR039344">
    <property type="entry name" value="MBLAC1"/>
</dbReference>
<evidence type="ECO:0000256" key="6">
    <source>
        <dbReference type="ARBA" id="ARBA00044690"/>
    </source>
</evidence>
<evidence type="ECO:0000256" key="4">
    <source>
        <dbReference type="ARBA" id="ARBA00014856"/>
    </source>
</evidence>
<feature type="non-terminal residue" evidence="9">
    <location>
        <position position="203"/>
    </location>
</feature>
<keyword evidence="10" id="KW-1185">Reference proteome</keyword>
<comment type="catalytic activity">
    <reaction evidence="6">
        <text>a ribonucleotidyl-ribonucleotide-RNA + H2O = a 3'-end ribonucleotide-RNA + a 5'-end 5'-phospho-ribonucleoside-RNA + H(+)</text>
        <dbReference type="Rhea" id="RHEA:68096"/>
        <dbReference type="Rhea" id="RHEA-COMP:15179"/>
        <dbReference type="Rhea" id="RHEA-COMP:17355"/>
        <dbReference type="Rhea" id="RHEA-COMP:17428"/>
        <dbReference type="ChEBI" id="CHEBI:15377"/>
        <dbReference type="ChEBI" id="CHEBI:15378"/>
        <dbReference type="ChEBI" id="CHEBI:74896"/>
        <dbReference type="ChEBI" id="CHEBI:138282"/>
        <dbReference type="ChEBI" id="CHEBI:173118"/>
    </reaction>
    <physiologicalReaction direction="left-to-right" evidence="6">
        <dbReference type="Rhea" id="RHEA:68097"/>
    </physiologicalReaction>
</comment>
<sequence length="203" mass="21640">VPGAPYSLRVLQEGHSHPHPDGTHRADGSVTLVRGGPITLLVDTGGPWGHRRLLEQLVAQGVAPEAVTHVVCTHGHSDHVGNLNLFPVATVVVGWDVSQGEGRYLPQGLARGQPYVLDQGHVEVVATPGHTGEHVSVVVRGTALGTAVVAGDLFEREEDEGEWQEQSQDPVAQERSRRQVVAMADVIVPGHGPAFRVFREGGE</sequence>
<comment type="similarity">
    <text evidence="2">Belongs to the metallo-beta-lactamase superfamily. Glyoxalase II family.</text>
</comment>